<evidence type="ECO:0000256" key="4">
    <source>
        <dbReference type="ARBA" id="ARBA00022643"/>
    </source>
</evidence>
<dbReference type="PANTHER" id="PTHR43278">
    <property type="entry name" value="NAD(P)H-DEPENDENT FMN-CONTAINING OXIDOREDUCTASE YWQN-RELATED"/>
    <property type="match status" value="1"/>
</dbReference>
<dbReference type="RefSeq" id="WP_268187686.1">
    <property type="nucleotide sequence ID" value="NZ_CP113361.1"/>
</dbReference>
<comment type="cofactor">
    <cofactor evidence="2">
        <name>[4Fe-4S] cluster</name>
        <dbReference type="ChEBI" id="CHEBI:49883"/>
    </cofactor>
</comment>
<dbReference type="InterPro" id="IPR029039">
    <property type="entry name" value="Flavoprotein-like_sf"/>
</dbReference>
<evidence type="ECO:0000256" key="2">
    <source>
        <dbReference type="ARBA" id="ARBA00001966"/>
    </source>
</evidence>
<evidence type="ECO:0000259" key="6">
    <source>
        <dbReference type="Pfam" id="PF03358"/>
    </source>
</evidence>
<comment type="similarity">
    <text evidence="5">Belongs to the SsuE family. Isf subfamily.</text>
</comment>
<dbReference type="EMBL" id="CP113361">
    <property type="protein sequence ID" value="WAI02407.1"/>
    <property type="molecule type" value="Genomic_DNA"/>
</dbReference>
<dbReference type="SUPFAM" id="SSF52218">
    <property type="entry name" value="Flavoproteins"/>
    <property type="match status" value="1"/>
</dbReference>
<evidence type="ECO:0000313" key="7">
    <source>
        <dbReference type="EMBL" id="WAI02407.1"/>
    </source>
</evidence>
<protein>
    <submittedName>
        <fullName evidence="7">Flavodoxin family protein</fullName>
    </submittedName>
</protein>
<dbReference type="Gene3D" id="3.40.50.360">
    <property type="match status" value="1"/>
</dbReference>
<dbReference type="InterPro" id="IPR051796">
    <property type="entry name" value="ISF_SsuE-like"/>
</dbReference>
<feature type="domain" description="NADPH-dependent FMN reductase-like" evidence="6">
    <location>
        <begin position="1"/>
        <end position="158"/>
    </location>
</feature>
<dbReference type="InterPro" id="IPR005025">
    <property type="entry name" value="FMN_Rdtase-like_dom"/>
</dbReference>
<evidence type="ECO:0000256" key="5">
    <source>
        <dbReference type="ARBA" id="ARBA00038292"/>
    </source>
</evidence>
<evidence type="ECO:0000256" key="1">
    <source>
        <dbReference type="ARBA" id="ARBA00001917"/>
    </source>
</evidence>
<dbReference type="KEGG" id="mou:OU421_05920"/>
<dbReference type="Pfam" id="PF03358">
    <property type="entry name" value="FMN_red"/>
    <property type="match status" value="1"/>
</dbReference>
<dbReference type="AlphaFoldDB" id="A0A9X9S6M3"/>
<accession>A0A9X9S6M3</accession>
<keyword evidence="4" id="KW-0288">FMN</keyword>
<evidence type="ECO:0000313" key="8">
    <source>
        <dbReference type="Proteomes" id="UP001163096"/>
    </source>
</evidence>
<dbReference type="GO" id="GO:0016491">
    <property type="term" value="F:oxidoreductase activity"/>
    <property type="evidence" value="ECO:0007669"/>
    <property type="project" value="InterPro"/>
</dbReference>
<dbReference type="PANTHER" id="PTHR43278:SF4">
    <property type="entry name" value="NAD(P)H-DEPENDENT FMN-CONTAINING OXIDOREDUCTASE YWQN-RELATED"/>
    <property type="match status" value="1"/>
</dbReference>
<reference evidence="7" key="1">
    <citation type="submission" date="2022-11" db="EMBL/GenBank/DDBJ databases">
        <title>Complete genome sequence of Methanogenium organophilum DSM 3596.</title>
        <authorList>
            <person name="Chen S.-C."/>
            <person name="Lai S.-J."/>
            <person name="You Y.-T."/>
        </authorList>
    </citation>
    <scope>NUCLEOTIDE SEQUENCE</scope>
    <source>
        <strain evidence="7">DSM 3596</strain>
    </source>
</reference>
<keyword evidence="3" id="KW-0285">Flavoprotein</keyword>
<comment type="cofactor">
    <cofactor evidence="1">
        <name>FMN</name>
        <dbReference type="ChEBI" id="CHEBI:58210"/>
    </cofactor>
</comment>
<name>A0A9X9S6M3_METOG</name>
<dbReference type="Proteomes" id="UP001163096">
    <property type="component" value="Chromosome"/>
</dbReference>
<gene>
    <name evidence="7" type="ORF">OU421_05920</name>
</gene>
<organism evidence="7 8">
    <name type="scientific">Methanogenium organophilum</name>
    <dbReference type="NCBI Taxonomy" id="2199"/>
    <lineage>
        <taxon>Archaea</taxon>
        <taxon>Methanobacteriati</taxon>
        <taxon>Methanobacteriota</taxon>
        <taxon>Stenosarchaea group</taxon>
        <taxon>Methanomicrobia</taxon>
        <taxon>Methanomicrobiales</taxon>
        <taxon>Methanomicrobiaceae</taxon>
        <taxon>Methanogenium</taxon>
    </lineage>
</organism>
<sequence length="191" mass="20735">MKVVAFNASPRKEGNTMRLLRIVCDTLEEEGIETEIVHIGGKKVNGCIACMKCAETLDRRCAITGDPVNEWMEKMYAADGIIIGSPTYFADLTTEAKALIDRAGFVGLANGGLLRRKVGAAVVAVRRAGAIHVYDSINHLFGISEMVTVGSTYWNLGMGLEPGDVESDQEGRQTMIDLGKNMAWVLKKLNA</sequence>
<keyword evidence="8" id="KW-1185">Reference proteome</keyword>
<evidence type="ECO:0000256" key="3">
    <source>
        <dbReference type="ARBA" id="ARBA00022630"/>
    </source>
</evidence>
<proteinExistence type="inferred from homology"/>
<dbReference type="GeneID" id="76834620"/>